<dbReference type="HOGENOM" id="CLU_021587_0_1_1"/>
<sequence length="536" mass="59678">MFVHSGAGLHGHEFSSSQTTSQRAKHPLLQSSMRRSVAVAESRRFSSPLAPTTQMKVPLDLDSNHNRRTSLPLNQRSVSEYIRNRDHAVRFHDELQFSENSTPVQSEDEESIAGSDFTTATNTSSNKKKRRQRAPRNSTRFALALPPPQLRTKQRMLVQLRPRLLLQLQELGQKRTLPAFDVVPSSHLAGTLILPALRKRCPRLFRSNPDLGPNDLVIVRSEDFTSSTAKSGKDEEENRIDQREVLAIISPVSQDGSPSAEIVFADGSIWTIRPLRNKSYEVVLADGSAQPVTARWARKPQPKRRTSSASADMASGTVAAEPKWTFSIMDPSARRHPIMGILTNEMLEVYDNYTTLSASSGRYPPTRSFAPEMSAQDSAEAGARPRTTIPVNEKHKILMMVSSVWINLSEQGWPASMSPRLSRALHRYSGSESLPRSQTFSGSHRRTSSDSPADKSERSSLEQRSDTSTRGPGSTVPTRSASTAANFFRRKRQSEISAYEFRQNFDAEEPSKKKPTSKLARLIRACLGGLNQKTKS</sequence>
<feature type="region of interest" description="Disordered" evidence="1">
    <location>
        <begin position="429"/>
        <end position="489"/>
    </location>
</feature>
<feature type="region of interest" description="Disordered" evidence="1">
    <location>
        <begin position="361"/>
        <end position="387"/>
    </location>
</feature>
<feature type="compositionally biased region" description="Polar residues" evidence="1">
    <location>
        <begin position="468"/>
        <end position="485"/>
    </location>
</feature>
<dbReference type="EMBL" id="CDHN01000001">
    <property type="protein sequence ID" value="CEJ80256.1"/>
    <property type="molecule type" value="Genomic_DNA"/>
</dbReference>
<evidence type="ECO:0000256" key="1">
    <source>
        <dbReference type="SAM" id="MobiDB-lite"/>
    </source>
</evidence>
<name>A0A0A1SQG4_9HYPO</name>
<feature type="region of interest" description="Disordered" evidence="1">
    <location>
        <begin position="294"/>
        <end position="316"/>
    </location>
</feature>
<feature type="compositionally biased region" description="Basic and acidic residues" evidence="1">
    <location>
        <begin position="452"/>
        <end position="467"/>
    </location>
</feature>
<protein>
    <submittedName>
        <fullName evidence="2">Uncharacterized protein</fullName>
    </submittedName>
</protein>
<feature type="region of interest" description="Disordered" evidence="1">
    <location>
        <begin position="97"/>
        <end position="141"/>
    </location>
</feature>
<accession>A0A0A1SQG4</accession>
<reference evidence="2 3" key="1">
    <citation type="journal article" date="2015" name="Genome Announc.">
        <title>Draft Genome Sequence and Gene Annotation of the Entomopathogenic Fungus Verticillium hemipterigenum.</title>
        <authorList>
            <person name="Horn F."/>
            <person name="Habel A."/>
            <person name="Scharf D.H."/>
            <person name="Dworschak J."/>
            <person name="Brakhage A.A."/>
            <person name="Guthke R."/>
            <person name="Hertweck C."/>
            <person name="Linde J."/>
        </authorList>
    </citation>
    <scope>NUCLEOTIDE SEQUENCE [LARGE SCALE GENOMIC DNA]</scope>
</reference>
<gene>
    <name evidence="2" type="ORF">VHEMI00452</name>
</gene>
<dbReference type="AlphaFoldDB" id="A0A0A1SQG4"/>
<organism evidence="2 3">
    <name type="scientific">[Torrubiella] hemipterigena</name>
    <dbReference type="NCBI Taxonomy" id="1531966"/>
    <lineage>
        <taxon>Eukaryota</taxon>
        <taxon>Fungi</taxon>
        <taxon>Dikarya</taxon>
        <taxon>Ascomycota</taxon>
        <taxon>Pezizomycotina</taxon>
        <taxon>Sordariomycetes</taxon>
        <taxon>Hypocreomycetidae</taxon>
        <taxon>Hypocreales</taxon>
        <taxon>Clavicipitaceae</taxon>
        <taxon>Clavicipitaceae incertae sedis</taxon>
        <taxon>'Torrubiella' clade</taxon>
    </lineage>
</organism>
<dbReference type="Proteomes" id="UP000039046">
    <property type="component" value="Unassembled WGS sequence"/>
</dbReference>
<feature type="region of interest" description="Disordered" evidence="1">
    <location>
        <begin position="1"/>
        <end position="71"/>
    </location>
</feature>
<dbReference type="OrthoDB" id="5404323at2759"/>
<evidence type="ECO:0000313" key="3">
    <source>
        <dbReference type="Proteomes" id="UP000039046"/>
    </source>
</evidence>
<keyword evidence="3" id="KW-1185">Reference proteome</keyword>
<proteinExistence type="predicted"/>
<dbReference type="STRING" id="1531966.A0A0A1SQG4"/>
<evidence type="ECO:0000313" key="2">
    <source>
        <dbReference type="EMBL" id="CEJ80256.1"/>
    </source>
</evidence>
<feature type="compositionally biased region" description="Polar residues" evidence="1">
    <location>
        <begin position="430"/>
        <end position="442"/>
    </location>
</feature>
<feature type="compositionally biased region" description="Basic residues" evidence="1">
    <location>
        <begin position="296"/>
        <end position="306"/>
    </location>
</feature>